<accession>A0A1G6TQK0</accession>
<dbReference type="Gene3D" id="3.40.50.1240">
    <property type="entry name" value="Phosphoglycerate mutase-like"/>
    <property type="match status" value="1"/>
</dbReference>
<sequence>MTLTSTQVVRRLVLLRHAKAEPAGSVADALRPLALVGRKQATRIGPALVEADIVPELVLCSDAVRTRQTWDLLKVGLGDSEPEVTISGQVYTAGVEEILALVAAVDPRVRTVLVVGHEPAMSSVAAHLAGPGSDPAAFAQVQVGVPTAAYSVLESGASWDGWTGRSAVLTTLDRPHV</sequence>
<dbReference type="AlphaFoldDB" id="A0A1G6TQK0"/>
<reference evidence="1 2" key="1">
    <citation type="submission" date="2016-09" db="EMBL/GenBank/DDBJ databases">
        <authorList>
            <person name="Capua I."/>
            <person name="De Benedictis P."/>
            <person name="Joannis T."/>
            <person name="Lombin L.H."/>
            <person name="Cattoli G."/>
        </authorList>
    </citation>
    <scope>NUCLEOTIDE SEQUENCE [LARGE SCALE GENOMIC DNA]</scope>
    <source>
        <strain evidence="1 2">ISLP-3</strain>
    </source>
</reference>
<gene>
    <name evidence="1" type="ORF">SAMN05216410_3155</name>
</gene>
<dbReference type="Proteomes" id="UP000199039">
    <property type="component" value="Unassembled WGS sequence"/>
</dbReference>
<dbReference type="CDD" id="cd07067">
    <property type="entry name" value="HP_PGM_like"/>
    <property type="match status" value="1"/>
</dbReference>
<dbReference type="InterPro" id="IPR029033">
    <property type="entry name" value="His_PPase_superfam"/>
</dbReference>
<keyword evidence="2" id="KW-1185">Reference proteome</keyword>
<evidence type="ECO:0000313" key="1">
    <source>
        <dbReference type="EMBL" id="SDD30647.1"/>
    </source>
</evidence>
<dbReference type="RefSeq" id="WP_425424102.1">
    <property type="nucleotide sequence ID" value="NZ_FMYH01000006.1"/>
</dbReference>
<dbReference type="InterPro" id="IPR013078">
    <property type="entry name" value="His_Pase_superF_clade-1"/>
</dbReference>
<dbReference type="STRING" id="1814289.SAMN05216410_3155"/>
<dbReference type="SUPFAM" id="SSF53254">
    <property type="entry name" value="Phosphoglycerate mutase-like"/>
    <property type="match status" value="1"/>
</dbReference>
<name>A0A1G6TQK0_9MICO</name>
<dbReference type="PANTHER" id="PTHR47623:SF1">
    <property type="entry name" value="OS09G0287300 PROTEIN"/>
    <property type="match status" value="1"/>
</dbReference>
<dbReference type="SMART" id="SM00855">
    <property type="entry name" value="PGAM"/>
    <property type="match status" value="1"/>
</dbReference>
<protein>
    <submittedName>
        <fullName evidence="1">Phosphohistidine phosphatase</fullName>
    </submittedName>
</protein>
<proteinExistence type="predicted"/>
<dbReference type="PANTHER" id="PTHR47623">
    <property type="entry name" value="OS09G0287300 PROTEIN"/>
    <property type="match status" value="1"/>
</dbReference>
<evidence type="ECO:0000313" key="2">
    <source>
        <dbReference type="Proteomes" id="UP000199039"/>
    </source>
</evidence>
<dbReference type="EMBL" id="FMYH01000006">
    <property type="protein sequence ID" value="SDD30647.1"/>
    <property type="molecule type" value="Genomic_DNA"/>
</dbReference>
<organism evidence="1 2">
    <name type="scientific">Sanguibacter gelidistatuariae</name>
    <dbReference type="NCBI Taxonomy" id="1814289"/>
    <lineage>
        <taxon>Bacteria</taxon>
        <taxon>Bacillati</taxon>
        <taxon>Actinomycetota</taxon>
        <taxon>Actinomycetes</taxon>
        <taxon>Micrococcales</taxon>
        <taxon>Sanguibacteraceae</taxon>
        <taxon>Sanguibacter</taxon>
    </lineage>
</organism>